<dbReference type="GO" id="GO:0005975">
    <property type="term" value="P:carbohydrate metabolic process"/>
    <property type="evidence" value="ECO:0007669"/>
    <property type="project" value="InterPro"/>
</dbReference>
<dbReference type="PANTHER" id="PTHR33886">
    <property type="entry name" value="UNSATURATED RHAMNOGALACTURONAN HYDROLASE (EUROFUNG)"/>
    <property type="match status" value="1"/>
</dbReference>
<dbReference type="GO" id="GO:0016787">
    <property type="term" value="F:hydrolase activity"/>
    <property type="evidence" value="ECO:0007669"/>
    <property type="project" value="UniProtKB-KW"/>
</dbReference>
<sequence>MKELFLIATLLLTTLAPSCTKPDSNQGLDWAEKMAQSDIQRNPEAWMIDFRETPKWEYTHGLMMTAHMALYHETGDEQYLDYVKGFADKFIAEEGQILTYKPTDFNIDRINPGKFMIELYQLTGDTGLRAGIESLRTQMRHHPRTSEGGFWHKKVYPHQMWLDGLYMGAPFLAQYARVFNEPELFADVALQYTLVDKNMFDPETGLYYHGWDESRQQQWSDPETGHSPGFWGRSLGWYAMGLVDATSWFPENHPDRQKLIDLIQKLASHIINYQTAETGLWWQVPHQPGREGNYEEATASVMLTYFLLKGVRLGFLSDDYLQQGIKGYEAFLNILFAKMQTAR</sequence>
<dbReference type="STRING" id="1236989.JCM15548_13537"/>
<protein>
    <submittedName>
        <fullName evidence="2">Rhamnogalacturonides degradation protein RhiN</fullName>
    </submittedName>
</protein>
<reference evidence="2 3" key="1">
    <citation type="journal article" date="2015" name="Microbes Environ.">
        <title>Distribution and evolution of nitrogen fixation genes in the phylum bacteroidetes.</title>
        <authorList>
            <person name="Inoue J."/>
            <person name="Oshima K."/>
            <person name="Suda W."/>
            <person name="Sakamoto M."/>
            <person name="Iino T."/>
            <person name="Noda S."/>
            <person name="Hongoh Y."/>
            <person name="Hattori M."/>
            <person name="Ohkuma M."/>
        </authorList>
    </citation>
    <scope>NUCLEOTIDE SEQUENCE [LARGE SCALE GENOMIC DNA]</scope>
    <source>
        <strain evidence="2">JCM 15548</strain>
    </source>
</reference>
<name>A0A0E9M037_9BACT</name>
<keyword evidence="1" id="KW-0378">Hydrolase</keyword>
<dbReference type="SUPFAM" id="SSF48208">
    <property type="entry name" value="Six-hairpin glycosidases"/>
    <property type="match status" value="1"/>
</dbReference>
<dbReference type="AlphaFoldDB" id="A0A0E9M037"/>
<evidence type="ECO:0000313" key="2">
    <source>
        <dbReference type="EMBL" id="GAO31192.1"/>
    </source>
</evidence>
<organism evidence="2 3">
    <name type="scientific">Geofilum rubicundum JCM 15548</name>
    <dbReference type="NCBI Taxonomy" id="1236989"/>
    <lineage>
        <taxon>Bacteria</taxon>
        <taxon>Pseudomonadati</taxon>
        <taxon>Bacteroidota</taxon>
        <taxon>Bacteroidia</taxon>
        <taxon>Marinilabiliales</taxon>
        <taxon>Marinilabiliaceae</taxon>
        <taxon>Geofilum</taxon>
    </lineage>
</organism>
<dbReference type="InterPro" id="IPR052043">
    <property type="entry name" value="PolySaccharide_Degr_Enz"/>
</dbReference>
<evidence type="ECO:0000313" key="3">
    <source>
        <dbReference type="Proteomes" id="UP000032900"/>
    </source>
</evidence>
<accession>A0A0E9M037</accession>
<dbReference type="InterPro" id="IPR008928">
    <property type="entry name" value="6-hairpin_glycosidase_sf"/>
</dbReference>
<keyword evidence="3" id="KW-1185">Reference proteome</keyword>
<dbReference type="InterPro" id="IPR010905">
    <property type="entry name" value="Glyco_hydro_88"/>
</dbReference>
<dbReference type="Gene3D" id="1.50.10.10">
    <property type="match status" value="1"/>
</dbReference>
<proteinExistence type="predicted"/>
<dbReference type="Pfam" id="PF07470">
    <property type="entry name" value="Glyco_hydro_88"/>
    <property type="match status" value="1"/>
</dbReference>
<comment type="caution">
    <text evidence="2">The sequence shown here is derived from an EMBL/GenBank/DDBJ whole genome shotgun (WGS) entry which is preliminary data.</text>
</comment>
<gene>
    <name evidence="2" type="ORF">JCM15548_13537</name>
</gene>
<dbReference type="InterPro" id="IPR012341">
    <property type="entry name" value="6hp_glycosidase-like_sf"/>
</dbReference>
<dbReference type="Proteomes" id="UP000032900">
    <property type="component" value="Unassembled WGS sequence"/>
</dbReference>
<dbReference type="PANTHER" id="PTHR33886:SF8">
    <property type="entry name" value="UNSATURATED RHAMNOGALACTURONAN HYDROLASE (EUROFUNG)"/>
    <property type="match status" value="1"/>
</dbReference>
<dbReference type="EMBL" id="BAZW01000040">
    <property type="protein sequence ID" value="GAO31192.1"/>
    <property type="molecule type" value="Genomic_DNA"/>
</dbReference>
<evidence type="ECO:0000256" key="1">
    <source>
        <dbReference type="ARBA" id="ARBA00022801"/>
    </source>
</evidence>